<dbReference type="PIRSF" id="PIRSF005461">
    <property type="entry name" value="23S_rRNA_mtase"/>
    <property type="match status" value="1"/>
</dbReference>
<feature type="domain" description="Ribosomal RNA methyltransferase FtsJ" evidence="8">
    <location>
        <begin position="58"/>
        <end position="254"/>
    </location>
</feature>
<dbReference type="PANTHER" id="PTHR10920">
    <property type="entry name" value="RIBOSOMAL RNA METHYLTRANSFERASE"/>
    <property type="match status" value="1"/>
</dbReference>
<keyword evidence="3 9" id="KW-0489">Methyltransferase</keyword>
<evidence type="ECO:0000259" key="8">
    <source>
        <dbReference type="Pfam" id="PF01728"/>
    </source>
</evidence>
<dbReference type="EMBL" id="LT671821">
    <property type="protein sequence ID" value="SHO75705.1"/>
    <property type="molecule type" value="Genomic_DNA"/>
</dbReference>
<keyword evidence="5 7" id="KW-0949">S-adenosyl-L-methionine</keyword>
<dbReference type="OrthoDB" id="20105at2759"/>
<keyword evidence="10" id="KW-1185">Reference proteome</keyword>
<accession>A0A1M7ZZT4</accession>
<comment type="similarity">
    <text evidence="1">Belongs to the class I-like SAM-binding methyltransferase superfamily. RNA methyltransferase RlmE family.</text>
</comment>
<keyword evidence="2" id="KW-0698">rRNA processing</keyword>
<feature type="active site" description="Proton acceptor" evidence="7">
    <location>
        <position position="210"/>
    </location>
</feature>
<dbReference type="InterPro" id="IPR029063">
    <property type="entry name" value="SAM-dependent_MTases_sf"/>
</dbReference>
<dbReference type="GO" id="GO:0005739">
    <property type="term" value="C:mitochondrion"/>
    <property type="evidence" value="ECO:0007669"/>
    <property type="project" value="TreeGrafter"/>
</dbReference>
<proteinExistence type="inferred from homology"/>
<dbReference type="AlphaFoldDB" id="A0A1M7ZZT4"/>
<protein>
    <recommendedName>
        <fullName evidence="6">rRNA methyltransferase 2, mitochondrial</fullName>
    </recommendedName>
</protein>
<evidence type="ECO:0000256" key="4">
    <source>
        <dbReference type="ARBA" id="ARBA00022679"/>
    </source>
</evidence>
<sequence>MISRLGRLSSLLLTHVPCPVSAHKWIRHASNRGSSSKYIARQKRDEFVKRRKIDGLGFVSRSAYKLEQLAFKYPFLQPGRVIVDLGAAPGGWSQAILHQCPDVRLFSLDILPLSFSSPRVTFVHGDFTGPRVREQLSQRILQDTCSVDTKVDVVLSDMMANTSGHRIRDAQASLDLCSSAFEFCRQMLRPSQALQNPTKDARTSSVFICKYYMSAEADQFRRDILEPSFEYVRAEKMAASRAESREQYWVCIGYRGNGTA</sequence>
<reference evidence="10" key="1">
    <citation type="journal article" date="2017" name="Nucleic Acids Res.">
        <title>Proteogenomics produces comprehensive and highly accurate protein-coding gene annotation in a complete genome assembly of Malassezia sympodialis.</title>
        <authorList>
            <person name="Zhu Y."/>
            <person name="Engstroem P.G."/>
            <person name="Tellgren-Roth C."/>
            <person name="Baudo C.D."/>
            <person name="Kennell J.C."/>
            <person name="Sun S."/>
            <person name="Billmyre R.B."/>
            <person name="Schroeder M.S."/>
            <person name="Andersson A."/>
            <person name="Holm T."/>
            <person name="Sigurgeirsson B."/>
            <person name="Wu G."/>
            <person name="Sankaranarayanan S.R."/>
            <person name="Siddharthan R."/>
            <person name="Sanyal K."/>
            <person name="Lundeberg J."/>
            <person name="Nystedt B."/>
            <person name="Boekhout T."/>
            <person name="Dawson T.L. Jr."/>
            <person name="Heitman J."/>
            <person name="Scheynius A."/>
            <person name="Lehtioe J."/>
        </authorList>
    </citation>
    <scope>NUCLEOTIDE SEQUENCE [LARGE SCALE GENOMIC DNA]</scope>
    <source>
        <strain evidence="10">ATCC 42132</strain>
    </source>
</reference>
<dbReference type="Gene3D" id="3.40.50.150">
    <property type="entry name" value="Vaccinia Virus protein VP39"/>
    <property type="match status" value="1"/>
</dbReference>
<name>A0A1M7ZZT4_MALS4</name>
<dbReference type="SUPFAM" id="SSF53335">
    <property type="entry name" value="S-adenosyl-L-methionine-dependent methyltransferases"/>
    <property type="match status" value="1"/>
</dbReference>
<evidence type="ECO:0000256" key="5">
    <source>
        <dbReference type="ARBA" id="ARBA00022691"/>
    </source>
</evidence>
<dbReference type="VEuPathDB" id="FungiDB:MSYG_0037"/>
<evidence type="ECO:0000313" key="9">
    <source>
        <dbReference type="EMBL" id="SHO75705.1"/>
    </source>
</evidence>
<dbReference type="InterPro" id="IPR002877">
    <property type="entry name" value="RNA_MeTrfase_FtsJ_dom"/>
</dbReference>
<dbReference type="PANTHER" id="PTHR10920:SF18">
    <property type="entry name" value="RRNA METHYLTRANSFERASE 2, MITOCHONDRIAL"/>
    <property type="match status" value="1"/>
</dbReference>
<evidence type="ECO:0000256" key="1">
    <source>
        <dbReference type="ARBA" id="ARBA00009258"/>
    </source>
</evidence>
<dbReference type="GO" id="GO:0008650">
    <property type="term" value="F:rRNA (uridine-2'-O-)-methyltransferase activity"/>
    <property type="evidence" value="ECO:0007669"/>
    <property type="project" value="TreeGrafter"/>
</dbReference>
<dbReference type="InterPro" id="IPR015507">
    <property type="entry name" value="rRNA-MeTfrase_E"/>
</dbReference>
<dbReference type="Pfam" id="PF01728">
    <property type="entry name" value="FtsJ"/>
    <property type="match status" value="1"/>
</dbReference>
<organism evidence="9 10">
    <name type="scientific">Malassezia sympodialis (strain ATCC 42132)</name>
    <name type="common">Atopic eczema-associated yeast</name>
    <dbReference type="NCBI Taxonomy" id="1230383"/>
    <lineage>
        <taxon>Eukaryota</taxon>
        <taxon>Fungi</taxon>
        <taxon>Dikarya</taxon>
        <taxon>Basidiomycota</taxon>
        <taxon>Ustilaginomycotina</taxon>
        <taxon>Malasseziomycetes</taxon>
        <taxon>Malasseziales</taxon>
        <taxon>Malasseziaceae</taxon>
        <taxon>Malassezia</taxon>
    </lineage>
</organism>
<evidence type="ECO:0000256" key="6">
    <source>
        <dbReference type="ARBA" id="ARBA00041184"/>
    </source>
</evidence>
<keyword evidence="4 9" id="KW-0808">Transferase</keyword>
<evidence type="ECO:0000256" key="2">
    <source>
        <dbReference type="ARBA" id="ARBA00022552"/>
    </source>
</evidence>
<dbReference type="Proteomes" id="UP000186303">
    <property type="component" value="Chromosome 1"/>
</dbReference>
<dbReference type="InterPro" id="IPR050082">
    <property type="entry name" value="RNA_methyltr_RlmE"/>
</dbReference>
<evidence type="ECO:0000256" key="7">
    <source>
        <dbReference type="PIRSR" id="PIRSR005461-1"/>
    </source>
</evidence>
<evidence type="ECO:0000313" key="10">
    <source>
        <dbReference type="Proteomes" id="UP000186303"/>
    </source>
</evidence>
<gene>
    <name evidence="9" type="ORF">MSYG_0037</name>
</gene>
<dbReference type="STRING" id="1230383.A0A1M7ZZT4"/>
<evidence type="ECO:0000256" key="3">
    <source>
        <dbReference type="ARBA" id="ARBA00022603"/>
    </source>
</evidence>
<dbReference type="OMA" id="HRQTDHL"/>
<dbReference type="HAMAP" id="MF_01547">
    <property type="entry name" value="RNA_methyltr_E"/>
    <property type="match status" value="1"/>
</dbReference>
<dbReference type="CDD" id="cd02440">
    <property type="entry name" value="AdoMet_MTases"/>
    <property type="match status" value="1"/>
</dbReference>